<reference evidence="1" key="1">
    <citation type="journal article" date="2019" name="MBio">
        <title>Virus Genomes from Deep Sea Sediments Expand the Ocean Megavirome and Support Independent Origins of Viral Gigantism.</title>
        <authorList>
            <person name="Backstrom D."/>
            <person name="Yutin N."/>
            <person name="Jorgensen S.L."/>
            <person name="Dharamshi J."/>
            <person name="Homa F."/>
            <person name="Zaremba-Niedwiedzka K."/>
            <person name="Spang A."/>
            <person name="Wolf Y.I."/>
            <person name="Koonin E.V."/>
            <person name="Ettema T.J."/>
        </authorList>
    </citation>
    <scope>NUCLEOTIDE SEQUENCE</scope>
</reference>
<sequence length="236" mass="26922">MNKRATQIMNTFTVLSGFTVDTLQGYLNDSNTWVEFKLKCGLPKSRRQDGLRAYLDNVHLDYSHLPSKGQSGMQQKSELWTIPEEKFREYVSESQNWTELLQACGFEGLGNIRTVRRRIKSLEINVDHFKANKKTAIPEDVFSEDVKVSRSTLLKLLLAERDHICSICKQTEHQDQPIPLKVVRLNRKARDNRKENLALRCPNCITAFKKSGPAGGETPAATTQATVERAFRHALF</sequence>
<evidence type="ECO:0000313" key="1">
    <source>
        <dbReference type="EMBL" id="QBK87881.1"/>
    </source>
</evidence>
<gene>
    <name evidence="1" type="ORF">LCMAC202_02420</name>
</gene>
<accession>A0A481YY92</accession>
<protein>
    <recommendedName>
        <fullName evidence="2">HNH endonuclease</fullName>
    </recommendedName>
</protein>
<proteinExistence type="predicted"/>
<evidence type="ECO:0008006" key="2">
    <source>
        <dbReference type="Google" id="ProtNLM"/>
    </source>
</evidence>
<organism evidence="1">
    <name type="scientific">Marseillevirus LCMAC202</name>
    <dbReference type="NCBI Taxonomy" id="2506606"/>
    <lineage>
        <taxon>Viruses</taxon>
        <taxon>Varidnaviria</taxon>
        <taxon>Bamfordvirae</taxon>
        <taxon>Nucleocytoviricota</taxon>
        <taxon>Megaviricetes</taxon>
        <taxon>Pimascovirales</taxon>
        <taxon>Pimascovirales incertae sedis</taxon>
        <taxon>Marseilleviridae</taxon>
    </lineage>
</organism>
<dbReference type="EMBL" id="MK500370">
    <property type="protein sequence ID" value="QBK87881.1"/>
    <property type="molecule type" value="Genomic_DNA"/>
</dbReference>
<name>A0A481YY92_9VIRU</name>